<dbReference type="Gene3D" id="1.20.120.680">
    <property type="entry name" value="Formiminotetrahydrofolate cyclodeaminase monomer, up-and-down helical bundle"/>
    <property type="match status" value="1"/>
</dbReference>
<evidence type="ECO:0000313" key="4">
    <source>
        <dbReference type="Proteomes" id="UP000033428"/>
    </source>
</evidence>
<keyword evidence="3" id="KW-0456">Lyase</keyword>
<dbReference type="EMBL" id="JYNY01000634">
    <property type="protein sequence ID" value="KJJ83221.1"/>
    <property type="molecule type" value="Genomic_DNA"/>
</dbReference>
<dbReference type="InterPro" id="IPR036178">
    <property type="entry name" value="Formintransfe-cycloase-like_sf"/>
</dbReference>
<sequence length="207" mass="22819">MSGFKYIDSTIREYLNNLGAKKNVPGGGSAGAVVAAVGANLILMSVRYSIKKTVPISVNKILTAAEKKIVKSVEDLTIFIDADCYAFSELMAAMIAAKERGESVSKKYYFKSLEVPLKVAGECAVLLEITSFIAKYINRNLFSDILCSSRFLYSAFFSAKINVMENLKYIDDEIFMSECSSVLFAMGAQIEVLCKDIEKNFSRNLVS</sequence>
<name>A0A0F0CNY6_9BACT</name>
<keyword evidence="3" id="KW-0378">Hydrolase</keyword>
<evidence type="ECO:0000256" key="1">
    <source>
        <dbReference type="SAM" id="Phobius"/>
    </source>
</evidence>
<dbReference type="InterPro" id="IPR007044">
    <property type="entry name" value="Cyclodeamin/CycHdrlase"/>
</dbReference>
<reference evidence="3 4" key="1">
    <citation type="submission" date="2015-02" db="EMBL/GenBank/DDBJ databases">
        <title>Single-cell genomics of uncultivated deep-branching MTB reveals a conserved set of magnetosome genes.</title>
        <authorList>
            <person name="Kolinko S."/>
            <person name="Richter M."/>
            <person name="Glockner F.O."/>
            <person name="Brachmann A."/>
            <person name="Schuler D."/>
        </authorList>
    </citation>
    <scope>NUCLEOTIDE SEQUENCE [LARGE SCALE GENOMIC DNA]</scope>
    <source>
        <strain evidence="3">SKK-01</strain>
    </source>
</reference>
<accession>A0A0F0CNY6</accession>
<keyword evidence="1" id="KW-1133">Transmembrane helix</keyword>
<dbReference type="Pfam" id="PF04961">
    <property type="entry name" value="FTCD_C"/>
    <property type="match status" value="1"/>
</dbReference>
<organism evidence="3 4">
    <name type="scientific">Candidatus Omnitrophus magneticus</name>
    <dbReference type="NCBI Taxonomy" id="1609969"/>
    <lineage>
        <taxon>Bacteria</taxon>
        <taxon>Pseudomonadati</taxon>
        <taxon>Candidatus Omnitrophota</taxon>
        <taxon>Candidatus Omnitrophus</taxon>
    </lineage>
</organism>
<comment type="caution">
    <text evidence="3">The sequence shown here is derived from an EMBL/GenBank/DDBJ whole genome shotgun (WGS) entry which is preliminary data.</text>
</comment>
<protein>
    <submittedName>
        <fullName evidence="3">Cyclodeaminase/cyclohydrolase domain protein</fullName>
        <ecNumber evidence="3">4.3.1.4</ecNumber>
    </submittedName>
</protein>
<evidence type="ECO:0000259" key="2">
    <source>
        <dbReference type="Pfam" id="PF04961"/>
    </source>
</evidence>
<proteinExistence type="predicted"/>
<keyword evidence="1" id="KW-0812">Transmembrane</keyword>
<gene>
    <name evidence="3" type="ORF">OMAG_002895</name>
</gene>
<dbReference type="SUPFAM" id="SSF101262">
    <property type="entry name" value="Methenyltetrahydrofolate cyclohydrolase-like"/>
    <property type="match status" value="1"/>
</dbReference>
<evidence type="ECO:0000313" key="3">
    <source>
        <dbReference type="EMBL" id="KJJ83221.1"/>
    </source>
</evidence>
<dbReference type="AlphaFoldDB" id="A0A0F0CNY6"/>
<dbReference type="GO" id="GO:0016787">
    <property type="term" value="F:hydrolase activity"/>
    <property type="evidence" value="ECO:0007669"/>
    <property type="project" value="UniProtKB-KW"/>
</dbReference>
<dbReference type="EC" id="4.3.1.4" evidence="3"/>
<keyword evidence="1" id="KW-0472">Membrane</keyword>
<dbReference type="Proteomes" id="UP000033428">
    <property type="component" value="Unassembled WGS sequence"/>
</dbReference>
<feature type="domain" description="Cyclodeaminase/cyclohydrolase" evidence="2">
    <location>
        <begin position="10"/>
        <end position="180"/>
    </location>
</feature>
<dbReference type="GO" id="GO:0030412">
    <property type="term" value="F:formimidoyltetrahydrofolate cyclodeaminase activity"/>
    <property type="evidence" value="ECO:0007669"/>
    <property type="project" value="UniProtKB-EC"/>
</dbReference>
<feature type="transmembrane region" description="Helical" evidence="1">
    <location>
        <begin position="24"/>
        <end position="43"/>
    </location>
</feature>
<keyword evidence="4" id="KW-1185">Reference proteome</keyword>